<sequence length="290" mass="30401">MSSSDTGTVTYLFALCASRPPREALSAVPGHPGGGPLRTLEAGEVVLVVQDVPAGDFQEQALTERLDRSEELERCALAHHRGVAAAASHGPVVPLPLATVYLSDDNAVAAVTAREETVLAALKRLAGRTEWAVKVHASVREAPAPPSPPPPSPAPSSSGSAEQPATAGAGGGRSYLSRASARRRVLRDRQERARALALTVDRALRAYAVDAASHRPQSEQLTGVKAPQLLNAAYLVDDARRAEFVGALEQLRADERLRAVEISWSGPWVPYSFARPEQPAATAGAGAGAP</sequence>
<proteinExistence type="inferred from homology"/>
<evidence type="ECO:0000256" key="2">
    <source>
        <dbReference type="ARBA" id="ARBA00035108"/>
    </source>
</evidence>
<protein>
    <submittedName>
        <fullName evidence="5">GvpL/GvpF family gas vesicle protein</fullName>
    </submittedName>
</protein>
<feature type="region of interest" description="Disordered" evidence="4">
    <location>
        <begin position="140"/>
        <end position="174"/>
    </location>
</feature>
<dbReference type="RefSeq" id="WP_108952159.1">
    <property type="nucleotide sequence ID" value="NZ_BEVZ01000002.1"/>
</dbReference>
<dbReference type="InterPro" id="IPR009430">
    <property type="entry name" value="GvpL/GvpF"/>
</dbReference>
<reference evidence="5 6" key="1">
    <citation type="submission" date="2024-06" db="EMBL/GenBank/DDBJ databases">
        <title>The Natural Products Discovery Center: Release of the First 8490 Sequenced Strains for Exploring Actinobacteria Biosynthetic Diversity.</title>
        <authorList>
            <person name="Kalkreuter E."/>
            <person name="Kautsar S.A."/>
            <person name="Yang D."/>
            <person name="Bader C.D."/>
            <person name="Teijaro C.N."/>
            <person name="Fluegel L."/>
            <person name="Davis C.M."/>
            <person name="Simpson J.R."/>
            <person name="Lauterbach L."/>
            <person name="Steele A.D."/>
            <person name="Gui C."/>
            <person name="Meng S."/>
            <person name="Li G."/>
            <person name="Viehrig K."/>
            <person name="Ye F."/>
            <person name="Su P."/>
            <person name="Kiefer A.F."/>
            <person name="Nichols A."/>
            <person name="Cepeda A.J."/>
            <person name="Yan W."/>
            <person name="Fan B."/>
            <person name="Jiang Y."/>
            <person name="Adhikari A."/>
            <person name="Zheng C.-J."/>
            <person name="Schuster L."/>
            <person name="Cowan T.M."/>
            <person name="Smanski M.J."/>
            <person name="Chevrette M.G."/>
            <person name="De Carvalho L.P.S."/>
            <person name="Shen B."/>
        </authorList>
    </citation>
    <scope>NUCLEOTIDE SEQUENCE [LARGE SCALE GENOMIC DNA]</scope>
    <source>
        <strain evidence="5 6">NPDC038104</strain>
    </source>
</reference>
<keyword evidence="6" id="KW-1185">Reference proteome</keyword>
<evidence type="ECO:0000313" key="6">
    <source>
        <dbReference type="Proteomes" id="UP001550850"/>
    </source>
</evidence>
<evidence type="ECO:0000256" key="4">
    <source>
        <dbReference type="SAM" id="MobiDB-lite"/>
    </source>
</evidence>
<comment type="subcellular location">
    <subcellularLocation>
        <location evidence="2">Gas vesicle</location>
    </subcellularLocation>
</comment>
<evidence type="ECO:0000313" key="5">
    <source>
        <dbReference type="EMBL" id="MEU3556625.1"/>
    </source>
</evidence>
<keyword evidence="1" id="KW-0304">Gas vesicle</keyword>
<feature type="compositionally biased region" description="Pro residues" evidence="4">
    <location>
        <begin position="143"/>
        <end position="154"/>
    </location>
</feature>
<evidence type="ECO:0000256" key="3">
    <source>
        <dbReference type="ARBA" id="ARBA00035643"/>
    </source>
</evidence>
<dbReference type="PANTHER" id="PTHR36852:SF1">
    <property type="entry name" value="PROTEIN GVPL 2"/>
    <property type="match status" value="1"/>
</dbReference>
<organism evidence="5 6">
    <name type="scientific">Streptomyces fragilis</name>
    <dbReference type="NCBI Taxonomy" id="67301"/>
    <lineage>
        <taxon>Bacteria</taxon>
        <taxon>Bacillati</taxon>
        <taxon>Actinomycetota</taxon>
        <taxon>Actinomycetes</taxon>
        <taxon>Kitasatosporales</taxon>
        <taxon>Streptomycetaceae</taxon>
        <taxon>Streptomyces</taxon>
    </lineage>
</organism>
<accession>A0ABV2YLM0</accession>
<comment type="similarity">
    <text evidence="3">Belongs to the gas vesicle GvpF/GvpL family.</text>
</comment>
<evidence type="ECO:0000256" key="1">
    <source>
        <dbReference type="ARBA" id="ARBA00022987"/>
    </source>
</evidence>
<dbReference type="Proteomes" id="UP001550850">
    <property type="component" value="Unassembled WGS sequence"/>
</dbReference>
<dbReference type="PANTHER" id="PTHR36852">
    <property type="entry name" value="PROTEIN GVPL 2"/>
    <property type="match status" value="1"/>
</dbReference>
<gene>
    <name evidence="5" type="ORF">AB0E65_20780</name>
</gene>
<dbReference type="EMBL" id="JBEZUR010000036">
    <property type="protein sequence ID" value="MEU3556625.1"/>
    <property type="molecule type" value="Genomic_DNA"/>
</dbReference>
<name>A0ABV2YLM0_9ACTN</name>
<dbReference type="Pfam" id="PF06386">
    <property type="entry name" value="GvpL_GvpF"/>
    <property type="match status" value="1"/>
</dbReference>
<comment type="caution">
    <text evidence="5">The sequence shown here is derived from an EMBL/GenBank/DDBJ whole genome shotgun (WGS) entry which is preliminary data.</text>
</comment>